<feature type="domain" description="GTP cyclohydrolase II" evidence="12">
    <location>
        <begin position="171"/>
        <end position="332"/>
    </location>
</feature>
<dbReference type="EMBL" id="CP022745">
    <property type="protein sequence ID" value="ASY43980.1"/>
    <property type="molecule type" value="Genomic_DNA"/>
</dbReference>
<feature type="binding site" evidence="11">
    <location>
        <begin position="255"/>
        <end position="257"/>
    </location>
    <ligand>
        <name>GTP</name>
        <dbReference type="ChEBI" id="CHEBI:37565"/>
    </ligand>
</feature>
<feature type="binding site" evidence="11">
    <location>
        <position position="217"/>
    </location>
    <ligand>
        <name>Zn(2+)</name>
        <dbReference type="ChEBI" id="CHEBI:29105"/>
        <note>catalytic</note>
    </ligand>
</feature>
<keyword evidence="3 11" id="KW-0686">Riboflavin biosynthesis</keyword>
<evidence type="ECO:0000256" key="7">
    <source>
        <dbReference type="ARBA" id="ARBA00022833"/>
    </source>
</evidence>
<dbReference type="EC" id="3.5.4.25" evidence="11"/>
<comment type="similarity">
    <text evidence="2">In the N-terminal section; belongs to the DHBP synthase family.</text>
</comment>
<gene>
    <name evidence="11 13" type="primary">ribA</name>
    <name evidence="13" type="ORF">CJD35_05585</name>
</gene>
<comment type="function">
    <text evidence="9 11">Catalyzes the conversion of GTP to 2,5-diamino-6-ribosylamino-4(3H)-pyrimidinone 5'-phosphate (DARP), formate and pyrophosphate.</text>
</comment>
<dbReference type="Pfam" id="PF00925">
    <property type="entry name" value="GTP_cyclohydro2"/>
    <property type="match status" value="1"/>
</dbReference>
<evidence type="ECO:0000256" key="6">
    <source>
        <dbReference type="ARBA" id="ARBA00022801"/>
    </source>
</evidence>
<dbReference type="GO" id="GO:0005829">
    <property type="term" value="C:cytosol"/>
    <property type="evidence" value="ECO:0007669"/>
    <property type="project" value="TreeGrafter"/>
</dbReference>
<evidence type="ECO:0000256" key="5">
    <source>
        <dbReference type="ARBA" id="ARBA00022741"/>
    </source>
</evidence>
<comment type="pathway">
    <text evidence="1 11">Cofactor biosynthesis; riboflavin biosynthesis; 5-amino-6-(D-ribitylamino)uracil from GTP: step 1/4.</text>
</comment>
<sequence length="357" mass="37852">MGGRATGRDAARAIDALRRGWAVRVSAADGALRLMAVEGADAVTLADFDPAGKADILISAARGQTLKLANQIAAADPDMPVMIARAPWIDADVATAISDPVLDLASPLKGPFQARALAAPLAAKAALRLARLAGILPAYFALDGDGDRDIDVSVDAIDAYDDAIHLAIATRARLPVSASESAEIIAFRSPDEPREHVALIVGKRDSSPPVVRLHSECLTGDVLGSLKCDCGPQLQEALHQIADAPWGVLLYLRQEGRGIGLVNKLRAYAMQDQGFDTVDANVRLGFAIDARDFSVAARMLDLIGVHTVRLLTNNPQKVAGLEAAGISVAERLSIILPTNPHNERYLATKRDRTGHQL</sequence>
<evidence type="ECO:0000256" key="1">
    <source>
        <dbReference type="ARBA" id="ARBA00004853"/>
    </source>
</evidence>
<keyword evidence="7 11" id="KW-0862">Zinc</keyword>
<proteinExistence type="inferred from homology"/>
<evidence type="ECO:0000256" key="9">
    <source>
        <dbReference type="ARBA" id="ARBA00043932"/>
    </source>
</evidence>
<feature type="binding site" evidence="11">
    <location>
        <begin position="212"/>
        <end position="216"/>
    </location>
    <ligand>
        <name>GTP</name>
        <dbReference type="ChEBI" id="CHEBI:37565"/>
    </ligand>
</feature>
<dbReference type="GO" id="GO:0003935">
    <property type="term" value="F:GTP cyclohydrolase II activity"/>
    <property type="evidence" value="ECO:0007669"/>
    <property type="project" value="UniProtKB-UniRule"/>
</dbReference>
<dbReference type="NCBIfam" id="NF001591">
    <property type="entry name" value="PRK00393.1"/>
    <property type="match status" value="1"/>
</dbReference>
<feature type="active site" description="Proton acceptor" evidence="11">
    <location>
        <position position="289"/>
    </location>
</feature>
<dbReference type="Proteomes" id="UP000217141">
    <property type="component" value="Chromosome I"/>
</dbReference>
<dbReference type="InterPro" id="IPR000926">
    <property type="entry name" value="RibA"/>
</dbReference>
<accession>A0A249MRK0</accession>
<organism evidence="13 14">
    <name type="scientific">Sphingobium xenophagum</name>
    <dbReference type="NCBI Taxonomy" id="121428"/>
    <lineage>
        <taxon>Bacteria</taxon>
        <taxon>Pseudomonadati</taxon>
        <taxon>Pseudomonadota</taxon>
        <taxon>Alphaproteobacteria</taxon>
        <taxon>Sphingomonadales</taxon>
        <taxon>Sphingomonadaceae</taxon>
        <taxon>Sphingobium</taxon>
    </lineage>
</organism>
<feature type="binding site" evidence="11">
    <location>
        <position position="233"/>
    </location>
    <ligand>
        <name>GTP</name>
        <dbReference type="ChEBI" id="CHEBI:37565"/>
    </ligand>
</feature>
<evidence type="ECO:0000256" key="3">
    <source>
        <dbReference type="ARBA" id="ARBA00022619"/>
    </source>
</evidence>
<evidence type="ECO:0000256" key="2">
    <source>
        <dbReference type="ARBA" id="ARBA00005520"/>
    </source>
</evidence>
<name>A0A249MRK0_SPHXE</name>
<evidence type="ECO:0000313" key="14">
    <source>
        <dbReference type="Proteomes" id="UP000217141"/>
    </source>
</evidence>
<dbReference type="PANTHER" id="PTHR21327:SF18">
    <property type="entry name" value="3,4-DIHYDROXY-2-BUTANONE 4-PHOSPHATE SYNTHASE"/>
    <property type="match status" value="1"/>
</dbReference>
<keyword evidence="5 11" id="KW-0547">Nucleotide-binding</keyword>
<dbReference type="Gene3D" id="3.40.50.10990">
    <property type="entry name" value="GTP cyclohydrolase II"/>
    <property type="match status" value="1"/>
</dbReference>
<dbReference type="FunFam" id="3.40.50.10990:FF:000001">
    <property type="entry name" value="Riboflavin biosynthesis protein RibBA"/>
    <property type="match status" value="1"/>
</dbReference>
<dbReference type="KEGG" id="shyd:CJD35_05585"/>
<feature type="active site" description="Nucleophile" evidence="11">
    <location>
        <position position="291"/>
    </location>
</feature>
<dbReference type="HAMAP" id="MF_00179">
    <property type="entry name" value="RibA"/>
    <property type="match status" value="1"/>
</dbReference>
<feature type="binding site" evidence="11">
    <location>
        <position position="317"/>
    </location>
    <ligand>
        <name>GTP</name>
        <dbReference type="ChEBI" id="CHEBI:37565"/>
    </ligand>
</feature>
<feature type="binding site" evidence="11">
    <location>
        <position position="230"/>
    </location>
    <ligand>
        <name>Zn(2+)</name>
        <dbReference type="ChEBI" id="CHEBI:29105"/>
        <note>catalytic</note>
    </ligand>
</feature>
<keyword evidence="4 11" id="KW-0479">Metal-binding</keyword>
<evidence type="ECO:0000313" key="13">
    <source>
        <dbReference type="EMBL" id="ASY43980.1"/>
    </source>
</evidence>
<comment type="catalytic activity">
    <reaction evidence="10 11">
        <text>GTP + 4 H2O = 2,5-diamino-6-hydroxy-4-(5-phosphoribosylamino)-pyrimidine + formate + 2 phosphate + 3 H(+)</text>
        <dbReference type="Rhea" id="RHEA:23704"/>
        <dbReference type="ChEBI" id="CHEBI:15377"/>
        <dbReference type="ChEBI" id="CHEBI:15378"/>
        <dbReference type="ChEBI" id="CHEBI:15740"/>
        <dbReference type="ChEBI" id="CHEBI:37565"/>
        <dbReference type="ChEBI" id="CHEBI:43474"/>
        <dbReference type="ChEBI" id="CHEBI:58614"/>
        <dbReference type="EC" id="3.5.4.25"/>
    </reaction>
</comment>
<evidence type="ECO:0000256" key="11">
    <source>
        <dbReference type="HAMAP-Rule" id="MF_00179"/>
    </source>
</evidence>
<dbReference type="AlphaFoldDB" id="A0A249MRK0"/>
<dbReference type="NCBIfam" id="TIGR00505">
    <property type="entry name" value="ribA"/>
    <property type="match status" value="1"/>
</dbReference>
<keyword evidence="6 11" id="KW-0378">Hydrolase</keyword>
<comment type="cofactor">
    <cofactor evidence="11">
        <name>Zn(2+)</name>
        <dbReference type="ChEBI" id="CHEBI:29105"/>
    </cofactor>
    <text evidence="11">Binds 1 zinc ion per subunit.</text>
</comment>
<feature type="binding site" evidence="11">
    <location>
        <position position="277"/>
    </location>
    <ligand>
        <name>GTP</name>
        <dbReference type="ChEBI" id="CHEBI:37565"/>
    </ligand>
</feature>
<dbReference type="InterPro" id="IPR036144">
    <property type="entry name" value="RibA-like_sf"/>
</dbReference>
<keyword evidence="8 11" id="KW-0342">GTP-binding</keyword>
<dbReference type="CDD" id="cd00641">
    <property type="entry name" value="GTP_cyclohydro2"/>
    <property type="match status" value="1"/>
</dbReference>
<protein>
    <recommendedName>
        <fullName evidence="11">GTP cyclohydrolase-2</fullName>
        <ecNumber evidence="11">3.5.4.25</ecNumber>
    </recommendedName>
    <alternativeName>
        <fullName evidence="11">GTP cyclohydrolase II</fullName>
    </alternativeName>
</protein>
<dbReference type="GO" id="GO:0008270">
    <property type="term" value="F:zinc ion binding"/>
    <property type="evidence" value="ECO:0007669"/>
    <property type="project" value="UniProtKB-UniRule"/>
</dbReference>
<evidence type="ECO:0000256" key="4">
    <source>
        <dbReference type="ARBA" id="ARBA00022723"/>
    </source>
</evidence>
<dbReference type="GO" id="GO:0009231">
    <property type="term" value="P:riboflavin biosynthetic process"/>
    <property type="evidence" value="ECO:0007669"/>
    <property type="project" value="UniProtKB-UniRule"/>
</dbReference>
<dbReference type="GO" id="GO:0005525">
    <property type="term" value="F:GTP binding"/>
    <property type="evidence" value="ECO:0007669"/>
    <property type="project" value="UniProtKB-KW"/>
</dbReference>
<evidence type="ECO:0000256" key="10">
    <source>
        <dbReference type="ARBA" id="ARBA00049295"/>
    </source>
</evidence>
<reference evidence="13 14" key="1">
    <citation type="submission" date="2017-08" db="EMBL/GenBank/DDBJ databases">
        <title>Whole Genome Sequence of Sphingobium hydrophobicum C1: Insights into Adaption to the Electronic-waste Contaminated Sediment.</title>
        <authorList>
            <person name="Song D."/>
            <person name="Chen X."/>
            <person name="Xu M."/>
        </authorList>
    </citation>
    <scope>NUCLEOTIDE SEQUENCE [LARGE SCALE GENOMIC DNA]</scope>
    <source>
        <strain evidence="13 14">C1</strain>
    </source>
</reference>
<evidence type="ECO:0000256" key="8">
    <source>
        <dbReference type="ARBA" id="ARBA00023134"/>
    </source>
</evidence>
<dbReference type="InterPro" id="IPR032677">
    <property type="entry name" value="GTP_cyclohydro_II"/>
</dbReference>
<evidence type="ECO:0000259" key="12">
    <source>
        <dbReference type="Pfam" id="PF00925"/>
    </source>
</evidence>
<comment type="similarity">
    <text evidence="11">Belongs to the GTP cyclohydrolase II family.</text>
</comment>
<dbReference type="PANTHER" id="PTHR21327">
    <property type="entry name" value="GTP CYCLOHYDROLASE II-RELATED"/>
    <property type="match status" value="1"/>
</dbReference>
<feature type="binding site" evidence="11">
    <location>
        <position position="228"/>
    </location>
    <ligand>
        <name>Zn(2+)</name>
        <dbReference type="ChEBI" id="CHEBI:29105"/>
        <note>catalytic</note>
    </ligand>
</feature>
<feature type="binding site" evidence="11">
    <location>
        <position position="312"/>
    </location>
    <ligand>
        <name>GTP</name>
        <dbReference type="ChEBI" id="CHEBI:37565"/>
    </ligand>
</feature>
<dbReference type="RefSeq" id="WP_017183146.1">
    <property type="nucleotide sequence ID" value="NZ_CP022745.1"/>
</dbReference>
<dbReference type="SUPFAM" id="SSF142695">
    <property type="entry name" value="RibA-like"/>
    <property type="match status" value="1"/>
</dbReference>
<dbReference type="UniPathway" id="UPA00275">
    <property type="reaction ID" value="UER00400"/>
</dbReference>